<comment type="caution">
    <text evidence="1">The sequence shown here is derived from an EMBL/GenBank/DDBJ whole genome shotgun (WGS) entry which is preliminary data.</text>
</comment>
<dbReference type="AlphaFoldDB" id="A0AAD5SZH1"/>
<protein>
    <submittedName>
        <fullName evidence="1">Uncharacterized protein</fullName>
    </submittedName>
</protein>
<accession>A0AAD5SZH1</accession>
<evidence type="ECO:0000313" key="1">
    <source>
        <dbReference type="EMBL" id="KAJ3119459.1"/>
    </source>
</evidence>
<evidence type="ECO:0000313" key="2">
    <source>
        <dbReference type="Proteomes" id="UP001211907"/>
    </source>
</evidence>
<sequence length="93" mass="10528">MANLQLHSQIHPPAVTFIGSKSKVEDDYQKAVEFLDRNPDFFSAVILRKIRTSLKNVKKYLIDGRNGSITVSQTKTIWTANIAPEKGAHLQYK</sequence>
<name>A0AAD5SZH1_9FUNG</name>
<dbReference type="Proteomes" id="UP001211907">
    <property type="component" value="Unassembled WGS sequence"/>
</dbReference>
<organism evidence="1 2">
    <name type="scientific">Physocladia obscura</name>
    <dbReference type="NCBI Taxonomy" id="109957"/>
    <lineage>
        <taxon>Eukaryota</taxon>
        <taxon>Fungi</taxon>
        <taxon>Fungi incertae sedis</taxon>
        <taxon>Chytridiomycota</taxon>
        <taxon>Chytridiomycota incertae sedis</taxon>
        <taxon>Chytridiomycetes</taxon>
        <taxon>Chytridiales</taxon>
        <taxon>Chytriomycetaceae</taxon>
        <taxon>Physocladia</taxon>
    </lineage>
</organism>
<keyword evidence="2" id="KW-1185">Reference proteome</keyword>
<feature type="non-terminal residue" evidence="1">
    <location>
        <position position="93"/>
    </location>
</feature>
<dbReference type="EMBL" id="JADGJH010001059">
    <property type="protein sequence ID" value="KAJ3119459.1"/>
    <property type="molecule type" value="Genomic_DNA"/>
</dbReference>
<proteinExistence type="predicted"/>
<gene>
    <name evidence="1" type="ORF">HK100_000307</name>
</gene>
<reference evidence="1" key="1">
    <citation type="submission" date="2020-05" db="EMBL/GenBank/DDBJ databases">
        <title>Phylogenomic resolution of chytrid fungi.</title>
        <authorList>
            <person name="Stajich J.E."/>
            <person name="Amses K."/>
            <person name="Simmons R."/>
            <person name="Seto K."/>
            <person name="Myers J."/>
            <person name="Bonds A."/>
            <person name="Quandt C.A."/>
            <person name="Barry K."/>
            <person name="Liu P."/>
            <person name="Grigoriev I."/>
            <person name="Longcore J.E."/>
            <person name="James T.Y."/>
        </authorList>
    </citation>
    <scope>NUCLEOTIDE SEQUENCE</scope>
    <source>
        <strain evidence="1">JEL0513</strain>
    </source>
</reference>